<dbReference type="InterPro" id="IPR013087">
    <property type="entry name" value="Znf_C2H2_type"/>
</dbReference>
<evidence type="ECO:0000256" key="10">
    <source>
        <dbReference type="ARBA" id="ARBA00023242"/>
    </source>
</evidence>
<evidence type="ECO:0000313" key="16">
    <source>
        <dbReference type="Proteomes" id="UP000694403"/>
    </source>
</evidence>
<comment type="subcellular location">
    <subcellularLocation>
        <location evidence="2">Nucleus</location>
    </subcellularLocation>
</comment>
<evidence type="ECO:0000256" key="9">
    <source>
        <dbReference type="ARBA" id="ARBA00023125"/>
    </source>
</evidence>
<evidence type="ECO:0000256" key="4">
    <source>
        <dbReference type="ARBA" id="ARBA00022723"/>
    </source>
</evidence>
<dbReference type="InterPro" id="IPR001909">
    <property type="entry name" value="KRAB"/>
</dbReference>
<feature type="domain" description="C2H2-type" evidence="13">
    <location>
        <begin position="278"/>
        <end position="305"/>
    </location>
</feature>
<evidence type="ECO:0000256" key="8">
    <source>
        <dbReference type="ARBA" id="ARBA00023015"/>
    </source>
</evidence>
<reference evidence="15" key="1">
    <citation type="submission" date="2025-08" db="UniProtKB">
        <authorList>
            <consortium name="Ensembl"/>
        </authorList>
    </citation>
    <scope>IDENTIFICATION</scope>
</reference>
<keyword evidence="5" id="KW-0677">Repeat</keyword>
<dbReference type="FunFam" id="3.30.160.60:FF:000446">
    <property type="entry name" value="Zinc finger protein"/>
    <property type="match status" value="1"/>
</dbReference>
<reference evidence="15" key="2">
    <citation type="submission" date="2025-09" db="UniProtKB">
        <authorList>
            <consortium name="Ensembl"/>
        </authorList>
    </citation>
    <scope>IDENTIFICATION</scope>
</reference>
<dbReference type="FunFam" id="3.30.160.60:FF:000135">
    <property type="entry name" value="Zinc finger protein 358"/>
    <property type="match status" value="1"/>
</dbReference>
<feature type="domain" description="C2H2-type" evidence="13">
    <location>
        <begin position="250"/>
        <end position="277"/>
    </location>
</feature>
<evidence type="ECO:0000259" key="13">
    <source>
        <dbReference type="PROSITE" id="PS50157"/>
    </source>
</evidence>
<comment type="similarity">
    <text evidence="3">Belongs to the krueppel C2H2-type zinc-finger protein family.</text>
</comment>
<dbReference type="FunFam" id="3.30.160.60:FF:002343">
    <property type="entry name" value="Zinc finger protein 33A"/>
    <property type="match status" value="2"/>
</dbReference>
<dbReference type="InterPro" id="IPR036236">
    <property type="entry name" value="Znf_C2H2_sf"/>
</dbReference>
<feature type="region of interest" description="Disordered" evidence="12">
    <location>
        <begin position="72"/>
        <end position="103"/>
    </location>
</feature>
<dbReference type="InterPro" id="IPR050589">
    <property type="entry name" value="Ikaros_C2H2-ZF"/>
</dbReference>
<keyword evidence="16" id="KW-1185">Reference proteome</keyword>
<evidence type="ECO:0000256" key="6">
    <source>
        <dbReference type="ARBA" id="ARBA00022771"/>
    </source>
</evidence>
<dbReference type="Gene3D" id="3.30.160.60">
    <property type="entry name" value="Classic Zinc Finger"/>
    <property type="match status" value="7"/>
</dbReference>
<dbReference type="FunFam" id="3.30.160.60:FF:001430">
    <property type="entry name" value="Uncharacterized protein"/>
    <property type="match status" value="2"/>
</dbReference>
<keyword evidence="8" id="KW-0804">Transcription</keyword>
<feature type="region of interest" description="Disordered" evidence="12">
    <location>
        <begin position="133"/>
        <end position="168"/>
    </location>
</feature>
<evidence type="ECO:0000256" key="11">
    <source>
        <dbReference type="PROSITE-ProRule" id="PRU00042"/>
    </source>
</evidence>
<dbReference type="PROSITE" id="PS50157">
    <property type="entry name" value="ZINC_FINGER_C2H2_2"/>
    <property type="match status" value="6"/>
</dbReference>
<dbReference type="AlphaFoldDB" id="A0A8C3SMQ3"/>
<evidence type="ECO:0000256" key="7">
    <source>
        <dbReference type="ARBA" id="ARBA00022833"/>
    </source>
</evidence>
<keyword evidence="7" id="KW-0862">Zinc</keyword>
<keyword evidence="9" id="KW-0238">DNA-binding</keyword>
<evidence type="ECO:0000313" key="15">
    <source>
        <dbReference type="Ensembl" id="ENSCSRP00000014790.1"/>
    </source>
</evidence>
<dbReference type="PANTHER" id="PTHR24404">
    <property type="entry name" value="ZINC FINGER PROTEIN"/>
    <property type="match status" value="1"/>
</dbReference>
<evidence type="ECO:0000259" key="14">
    <source>
        <dbReference type="PROSITE" id="PS50805"/>
    </source>
</evidence>
<feature type="domain" description="C2H2-type" evidence="13">
    <location>
        <begin position="166"/>
        <end position="193"/>
    </location>
</feature>
<name>A0A8C3SMQ3_CHESE</name>
<keyword evidence="8" id="KW-0805">Transcription regulation</keyword>
<dbReference type="PROSITE" id="PS00028">
    <property type="entry name" value="ZINC_FINGER_C2H2_1"/>
    <property type="match status" value="3"/>
</dbReference>
<dbReference type="SMART" id="SM00355">
    <property type="entry name" value="ZnF_C2H2"/>
    <property type="match status" value="4"/>
</dbReference>
<keyword evidence="6 11" id="KW-0863">Zinc-finger</keyword>
<dbReference type="GO" id="GO:0006357">
    <property type="term" value="P:regulation of transcription by RNA polymerase II"/>
    <property type="evidence" value="ECO:0007669"/>
    <property type="project" value="TreeGrafter"/>
</dbReference>
<dbReference type="GO" id="GO:0003700">
    <property type="term" value="F:DNA-binding transcription factor activity"/>
    <property type="evidence" value="ECO:0007669"/>
    <property type="project" value="TreeGrafter"/>
</dbReference>
<evidence type="ECO:0000256" key="1">
    <source>
        <dbReference type="ARBA" id="ARBA00003767"/>
    </source>
</evidence>
<evidence type="ECO:0000256" key="3">
    <source>
        <dbReference type="ARBA" id="ARBA00006991"/>
    </source>
</evidence>
<evidence type="ECO:0000256" key="12">
    <source>
        <dbReference type="SAM" id="MobiDB-lite"/>
    </source>
</evidence>
<proteinExistence type="inferred from homology"/>
<accession>A0A8C3SMQ3</accession>
<dbReference type="Ensembl" id="ENSCSRT00000015417.1">
    <property type="protein sequence ID" value="ENSCSRP00000014790.1"/>
    <property type="gene ID" value="ENSCSRG00000011336.1"/>
</dbReference>
<evidence type="ECO:0000256" key="2">
    <source>
        <dbReference type="ARBA" id="ARBA00004123"/>
    </source>
</evidence>
<organism evidence="15 16">
    <name type="scientific">Chelydra serpentina</name>
    <name type="common">Snapping turtle</name>
    <name type="synonym">Testudo serpentina</name>
    <dbReference type="NCBI Taxonomy" id="8475"/>
    <lineage>
        <taxon>Eukaryota</taxon>
        <taxon>Metazoa</taxon>
        <taxon>Chordata</taxon>
        <taxon>Craniata</taxon>
        <taxon>Vertebrata</taxon>
        <taxon>Euteleostomi</taxon>
        <taxon>Archelosauria</taxon>
        <taxon>Testudinata</taxon>
        <taxon>Testudines</taxon>
        <taxon>Cryptodira</taxon>
        <taxon>Durocryptodira</taxon>
        <taxon>Americhelydia</taxon>
        <taxon>Chelydroidea</taxon>
        <taxon>Chelydridae</taxon>
        <taxon>Chelydra</taxon>
    </lineage>
</organism>
<sequence>FLVPPAEHRDRFHSRNVLCDKYSPNAPCTLIWSDSTLCTGFPIPKPELIARLEQGEEPWVPDLQPFEGRRLPRCTRTDAERGSENEEGNHHPEVPGEVEPQGTFVGRAAGNFSYCWNQGEAWGNWQRSGRLLGNHPGKKVDESINGGGGDEDPRAQQTNPKEETPWHGLKCGKGFIVRSHLVTHPTVRTGEKPVQCLDSGESFNKRSDLNTHGRSHPGEKPIQCLESGKYFSSKSALKSHEKRHTGERPHMCLECGKSFIRKANLVQHQAIHRGERPHKCLDCGKNFIRRSSLVYHQAVHAGERPHKCLDCGKSFIQRSYLVYHQAIHTGERPHKCLDCGKSFIQRS</sequence>
<dbReference type="Pfam" id="PF00096">
    <property type="entry name" value="zf-C2H2"/>
    <property type="match status" value="3"/>
</dbReference>
<dbReference type="PROSITE" id="PS50805">
    <property type="entry name" value="KRAB"/>
    <property type="match status" value="1"/>
</dbReference>
<feature type="domain" description="C2H2-type" evidence="13">
    <location>
        <begin position="194"/>
        <end position="221"/>
    </location>
</feature>
<dbReference type="Proteomes" id="UP000694403">
    <property type="component" value="Unplaced"/>
</dbReference>
<keyword evidence="10" id="KW-0539">Nucleus</keyword>
<feature type="compositionally biased region" description="Basic and acidic residues" evidence="12">
    <location>
        <begin position="72"/>
        <end position="94"/>
    </location>
</feature>
<keyword evidence="4" id="KW-0479">Metal-binding</keyword>
<dbReference type="PANTHER" id="PTHR24404:SF100">
    <property type="entry name" value="ZINC FINGER PROTEIN 501"/>
    <property type="match status" value="1"/>
</dbReference>
<feature type="domain" description="C2H2-type" evidence="13">
    <location>
        <begin position="222"/>
        <end position="249"/>
    </location>
</feature>
<dbReference type="SUPFAM" id="SSF57667">
    <property type="entry name" value="beta-beta-alpha zinc fingers"/>
    <property type="match status" value="3"/>
</dbReference>
<dbReference type="GO" id="GO:0000978">
    <property type="term" value="F:RNA polymerase II cis-regulatory region sequence-specific DNA binding"/>
    <property type="evidence" value="ECO:0007669"/>
    <property type="project" value="TreeGrafter"/>
</dbReference>
<evidence type="ECO:0000256" key="5">
    <source>
        <dbReference type="ARBA" id="ARBA00022737"/>
    </source>
</evidence>
<dbReference type="GO" id="GO:0005634">
    <property type="term" value="C:nucleus"/>
    <property type="evidence" value="ECO:0007669"/>
    <property type="project" value="UniProtKB-SubCell"/>
</dbReference>
<comment type="function">
    <text evidence="1">May be involved in transcriptional regulation.</text>
</comment>
<feature type="domain" description="C2H2-type" evidence="13">
    <location>
        <begin position="306"/>
        <end position="333"/>
    </location>
</feature>
<feature type="domain" description="KRAB" evidence="14">
    <location>
        <begin position="1"/>
        <end position="71"/>
    </location>
</feature>
<dbReference type="GO" id="GO:0008270">
    <property type="term" value="F:zinc ion binding"/>
    <property type="evidence" value="ECO:0007669"/>
    <property type="project" value="UniProtKB-KW"/>
</dbReference>
<protein>
    <submittedName>
        <fullName evidence="15">Uncharacterized protein</fullName>
    </submittedName>
</protein>